<feature type="transmembrane region" description="Helical" evidence="1">
    <location>
        <begin position="14"/>
        <end position="33"/>
    </location>
</feature>
<dbReference type="PANTHER" id="PTHR35395:SF1">
    <property type="entry name" value="DUF6536 DOMAIN-CONTAINING PROTEIN"/>
    <property type="match status" value="1"/>
</dbReference>
<dbReference type="OrthoDB" id="5429634at2759"/>
<feature type="transmembrane region" description="Helical" evidence="1">
    <location>
        <begin position="54"/>
        <end position="78"/>
    </location>
</feature>
<proteinExistence type="predicted"/>
<dbReference type="AlphaFoldDB" id="A0A9W9M994"/>
<keyword evidence="1" id="KW-0472">Membrane</keyword>
<feature type="transmembrane region" description="Helical" evidence="1">
    <location>
        <begin position="114"/>
        <end position="135"/>
    </location>
</feature>
<name>A0A9W9M994_9EURO</name>
<sequence length="237" mass="26508">MVLLSNTPQIILSILYYLINSILTRMLMAAEYNNYSIRRKPLRVSWPEGLQRSTYFLSLPYTYSVQLMVISDLLHWLLSLDISLDISYVRIVQYDQFSVVDESKTISTCNLSPIAMMFTLVLAGLAFALLIGLGFKRFPTRMPLAGNCSLAISAACHPPMGDENAALKPIMWGDVSLYAADDGKRTLMAETAQLGSEEINKSAEEEVLVLRNMDSVISHCSFSSMDVVEPVSSRRYV</sequence>
<reference evidence="2" key="1">
    <citation type="submission" date="2022-11" db="EMBL/GenBank/DDBJ databases">
        <authorList>
            <person name="Petersen C."/>
        </authorList>
    </citation>
    <scope>NUCLEOTIDE SEQUENCE</scope>
    <source>
        <strain evidence="2">IBT 20477</strain>
    </source>
</reference>
<dbReference type="Proteomes" id="UP001150942">
    <property type="component" value="Unassembled WGS sequence"/>
</dbReference>
<evidence type="ECO:0000313" key="3">
    <source>
        <dbReference type="Proteomes" id="UP001150942"/>
    </source>
</evidence>
<keyword evidence="3" id="KW-1185">Reference proteome</keyword>
<gene>
    <name evidence="2" type="ORF">N7449_009621</name>
</gene>
<reference evidence="2" key="2">
    <citation type="journal article" date="2023" name="IMA Fungus">
        <title>Comparative genomic study of the Penicillium genus elucidates a diverse pangenome and 15 lateral gene transfer events.</title>
        <authorList>
            <person name="Petersen C."/>
            <person name="Sorensen T."/>
            <person name="Nielsen M.R."/>
            <person name="Sondergaard T.E."/>
            <person name="Sorensen J.L."/>
            <person name="Fitzpatrick D.A."/>
            <person name="Frisvad J.C."/>
            <person name="Nielsen K.L."/>
        </authorList>
    </citation>
    <scope>NUCLEOTIDE SEQUENCE</scope>
    <source>
        <strain evidence="2">IBT 20477</strain>
    </source>
</reference>
<evidence type="ECO:0000313" key="2">
    <source>
        <dbReference type="EMBL" id="KAJ5193479.1"/>
    </source>
</evidence>
<comment type="caution">
    <text evidence="2">The sequence shown here is derived from an EMBL/GenBank/DDBJ whole genome shotgun (WGS) entry which is preliminary data.</text>
</comment>
<protein>
    <submittedName>
        <fullName evidence="2">Uncharacterized protein</fullName>
    </submittedName>
</protein>
<dbReference type="PANTHER" id="PTHR35395">
    <property type="entry name" value="DUF6536 DOMAIN-CONTAINING PROTEIN"/>
    <property type="match status" value="1"/>
</dbReference>
<keyword evidence="1" id="KW-1133">Transmembrane helix</keyword>
<keyword evidence="1" id="KW-0812">Transmembrane</keyword>
<accession>A0A9W9M994</accession>
<evidence type="ECO:0000256" key="1">
    <source>
        <dbReference type="SAM" id="Phobius"/>
    </source>
</evidence>
<organism evidence="2 3">
    <name type="scientific">Penicillium cf. viridicatum</name>
    <dbReference type="NCBI Taxonomy" id="2972119"/>
    <lineage>
        <taxon>Eukaryota</taxon>
        <taxon>Fungi</taxon>
        <taxon>Dikarya</taxon>
        <taxon>Ascomycota</taxon>
        <taxon>Pezizomycotina</taxon>
        <taxon>Eurotiomycetes</taxon>
        <taxon>Eurotiomycetidae</taxon>
        <taxon>Eurotiales</taxon>
        <taxon>Aspergillaceae</taxon>
        <taxon>Penicillium</taxon>
    </lineage>
</organism>
<dbReference type="EMBL" id="JAPQKQ010000006">
    <property type="protein sequence ID" value="KAJ5193479.1"/>
    <property type="molecule type" value="Genomic_DNA"/>
</dbReference>